<dbReference type="GO" id="GO:0036064">
    <property type="term" value="C:ciliary basal body"/>
    <property type="evidence" value="ECO:0007669"/>
    <property type="project" value="TreeGrafter"/>
</dbReference>
<evidence type="ECO:0000256" key="1">
    <source>
        <dbReference type="ARBA" id="ARBA00004114"/>
    </source>
</evidence>
<reference evidence="12" key="2">
    <citation type="submission" date="2010-04" db="EMBL/GenBank/DDBJ databases">
        <authorList>
            <person name="Buell R."/>
            <person name="Hamilton J."/>
            <person name="Hostetler J."/>
        </authorList>
    </citation>
    <scope>NUCLEOTIDE SEQUENCE [LARGE SCALE GENOMIC DNA]</scope>
    <source>
        <strain evidence="12">DAOM:BR144</strain>
    </source>
</reference>
<dbReference type="HOGENOM" id="CLU_1638722_0_0_1"/>
<keyword evidence="10" id="KW-0966">Cell projection</keyword>
<evidence type="ECO:0000313" key="12">
    <source>
        <dbReference type="Proteomes" id="UP000019132"/>
    </source>
</evidence>
<evidence type="ECO:0000256" key="7">
    <source>
        <dbReference type="ARBA" id="ARBA00022794"/>
    </source>
</evidence>
<reference evidence="11" key="3">
    <citation type="submission" date="2015-02" db="UniProtKB">
        <authorList>
            <consortium name="EnsemblProtists"/>
        </authorList>
    </citation>
    <scope>IDENTIFICATION</scope>
    <source>
        <strain evidence="11">DAOM BR144</strain>
    </source>
</reference>
<keyword evidence="6" id="KW-0963">Cytoplasm</keyword>
<comment type="subcellular location">
    <subcellularLocation>
        <location evidence="2">Cytoplasm</location>
        <location evidence="2">Cytoskeleton</location>
        <location evidence="2">Cilium basal body</location>
    </subcellularLocation>
    <subcellularLocation>
        <location evidence="1">Cytoplasm</location>
        <location evidence="1">Cytoskeleton</location>
        <location evidence="1">Microtubule organizing center</location>
        <location evidence="1">Centrosome</location>
        <location evidence="1">Centriole</location>
    </subcellularLocation>
    <subcellularLocation>
        <location evidence="3">Cytoplasm</location>
        <location evidence="3">Cytoskeleton</location>
        <location evidence="3">Spindle</location>
    </subcellularLocation>
</comment>
<comment type="similarity">
    <text evidence="4">Belongs to the CEP19 family.</text>
</comment>
<reference evidence="12" key="1">
    <citation type="journal article" date="2010" name="Genome Biol.">
        <title>Genome sequence of the necrotrophic plant pathogen Pythium ultimum reveals original pathogenicity mechanisms and effector repertoire.</title>
        <authorList>
            <person name="Levesque C.A."/>
            <person name="Brouwer H."/>
            <person name="Cano L."/>
            <person name="Hamilton J.P."/>
            <person name="Holt C."/>
            <person name="Huitema E."/>
            <person name="Raffaele S."/>
            <person name="Robideau G.P."/>
            <person name="Thines M."/>
            <person name="Win J."/>
            <person name="Zerillo M.M."/>
            <person name="Beakes G.W."/>
            <person name="Boore J.L."/>
            <person name="Busam D."/>
            <person name="Dumas B."/>
            <person name="Ferriera S."/>
            <person name="Fuerstenberg S.I."/>
            <person name="Gachon C.M."/>
            <person name="Gaulin E."/>
            <person name="Govers F."/>
            <person name="Grenville-Briggs L."/>
            <person name="Horner N."/>
            <person name="Hostetler J."/>
            <person name="Jiang R.H."/>
            <person name="Johnson J."/>
            <person name="Krajaejun T."/>
            <person name="Lin H."/>
            <person name="Meijer H.J."/>
            <person name="Moore B."/>
            <person name="Morris P."/>
            <person name="Phuntmart V."/>
            <person name="Puiu D."/>
            <person name="Shetty J."/>
            <person name="Stajich J.E."/>
            <person name="Tripathy S."/>
            <person name="Wawra S."/>
            <person name="van West P."/>
            <person name="Whitty B.R."/>
            <person name="Coutinho P.M."/>
            <person name="Henrissat B."/>
            <person name="Martin F."/>
            <person name="Thomas P.D."/>
            <person name="Tyler B.M."/>
            <person name="De Vries R.P."/>
            <person name="Kamoun S."/>
            <person name="Yandell M."/>
            <person name="Tisserat N."/>
            <person name="Buell C.R."/>
        </authorList>
    </citation>
    <scope>NUCLEOTIDE SEQUENCE</scope>
    <source>
        <strain evidence="12">DAOM:BR144</strain>
    </source>
</reference>
<dbReference type="AlphaFoldDB" id="K3WEH9"/>
<keyword evidence="12" id="KW-1185">Reference proteome</keyword>
<dbReference type="PANTHER" id="PTHR31539:SF1">
    <property type="entry name" value="CENTROSOMAL PROTEIN OF 19 KDA"/>
    <property type="match status" value="1"/>
</dbReference>
<organism evidence="11 12">
    <name type="scientific">Globisporangium ultimum (strain ATCC 200006 / CBS 805.95 / DAOM BR144)</name>
    <name type="common">Pythium ultimum</name>
    <dbReference type="NCBI Taxonomy" id="431595"/>
    <lineage>
        <taxon>Eukaryota</taxon>
        <taxon>Sar</taxon>
        <taxon>Stramenopiles</taxon>
        <taxon>Oomycota</taxon>
        <taxon>Peronosporomycetes</taxon>
        <taxon>Pythiales</taxon>
        <taxon>Pythiaceae</taxon>
        <taxon>Globisporangium</taxon>
    </lineage>
</organism>
<dbReference type="Pfam" id="PF14933">
    <property type="entry name" value="CEP19"/>
    <property type="match status" value="1"/>
</dbReference>
<evidence type="ECO:0000256" key="3">
    <source>
        <dbReference type="ARBA" id="ARBA00004186"/>
    </source>
</evidence>
<dbReference type="GO" id="GO:0005814">
    <property type="term" value="C:centriole"/>
    <property type="evidence" value="ECO:0007669"/>
    <property type="project" value="UniProtKB-SubCell"/>
</dbReference>
<keyword evidence="7" id="KW-0970">Cilium biogenesis/degradation</keyword>
<dbReference type="GO" id="GO:0000922">
    <property type="term" value="C:spindle pole"/>
    <property type="evidence" value="ECO:0007669"/>
    <property type="project" value="TreeGrafter"/>
</dbReference>
<dbReference type="OMA" id="FHEHLCK"/>
<dbReference type="STRING" id="431595.K3WEH9"/>
<dbReference type="VEuPathDB" id="FungiDB:PYU1_G003360"/>
<protein>
    <recommendedName>
        <fullName evidence="5">Centrosomal protein of 19 kDa</fullName>
    </recommendedName>
</protein>
<evidence type="ECO:0000256" key="4">
    <source>
        <dbReference type="ARBA" id="ARBA00009371"/>
    </source>
</evidence>
<evidence type="ECO:0000256" key="8">
    <source>
        <dbReference type="ARBA" id="ARBA00023069"/>
    </source>
</evidence>
<evidence type="ECO:0000256" key="6">
    <source>
        <dbReference type="ARBA" id="ARBA00022490"/>
    </source>
</evidence>
<proteinExistence type="inferred from homology"/>
<dbReference type="eggNOG" id="ENOG502RGB7">
    <property type="taxonomic scope" value="Eukaryota"/>
</dbReference>
<evidence type="ECO:0000313" key="11">
    <source>
        <dbReference type="EnsemblProtists" id="PYU1_T003370"/>
    </source>
</evidence>
<keyword evidence="8" id="KW-0969">Cilium</keyword>
<keyword evidence="9" id="KW-0206">Cytoskeleton</keyword>
<dbReference type="Proteomes" id="UP000019132">
    <property type="component" value="Unassembled WGS sequence"/>
</dbReference>
<evidence type="ECO:0000256" key="5">
    <source>
        <dbReference type="ARBA" id="ARBA00022015"/>
    </source>
</evidence>
<dbReference type="EMBL" id="GL376603">
    <property type="status" value="NOT_ANNOTATED_CDS"/>
    <property type="molecule type" value="Genomic_DNA"/>
</dbReference>
<dbReference type="GO" id="GO:0097712">
    <property type="term" value="P:vesicle targeting, trans-Golgi to periciliary membrane compartment"/>
    <property type="evidence" value="ECO:0007669"/>
    <property type="project" value="TreeGrafter"/>
</dbReference>
<dbReference type="InParanoid" id="K3WEH9"/>
<dbReference type="EnsemblProtists" id="PYU1_T003370">
    <property type="protein sequence ID" value="PYU1_T003370"/>
    <property type="gene ID" value="PYU1_G003360"/>
</dbReference>
<dbReference type="PANTHER" id="PTHR31539">
    <property type="entry name" value="CENTROSOMAL PROTEIN OF 19K CEP19"/>
    <property type="match status" value="1"/>
</dbReference>
<dbReference type="GO" id="GO:0034454">
    <property type="term" value="P:microtubule anchoring at centrosome"/>
    <property type="evidence" value="ECO:0007669"/>
    <property type="project" value="TreeGrafter"/>
</dbReference>
<evidence type="ECO:0000256" key="10">
    <source>
        <dbReference type="ARBA" id="ARBA00023273"/>
    </source>
</evidence>
<dbReference type="InterPro" id="IPR029412">
    <property type="entry name" value="CEP19"/>
</dbReference>
<accession>K3WEH9</accession>
<name>K3WEH9_GLOUD</name>
<sequence length="180" mass="20018">MVSSAIEPRRLALRYTPPGIIVEYAACSSGIARSFQQLYHHEIDLQSAIQSLKGQRASSEDTSIDEIVNKLIEQHDQVLGDQKVPSRQLTRLVQKLLDQANASSGKSEANHVATAAVTAAAMLPQADYNRVSETQLKQVKQKMDLVFQQNFVRPGEEGYVYDKQVAFQPAQDASDWDDDD</sequence>
<evidence type="ECO:0000256" key="2">
    <source>
        <dbReference type="ARBA" id="ARBA00004120"/>
    </source>
</evidence>
<evidence type="ECO:0000256" key="9">
    <source>
        <dbReference type="ARBA" id="ARBA00023212"/>
    </source>
</evidence>